<dbReference type="SUPFAM" id="SSF55060">
    <property type="entry name" value="GHMP Kinase, C-terminal domain"/>
    <property type="match status" value="1"/>
</dbReference>
<dbReference type="InterPro" id="IPR036554">
    <property type="entry name" value="GHMP_kinase_C_sf"/>
</dbReference>
<comment type="pathway">
    <text evidence="9">Isoprenoid biosynthesis; isopentenyl diphosphate biosynthesis via mevalonate pathway; isopentenyl diphosphate from (R)-mevalonate: step 1/3.</text>
</comment>
<evidence type="ECO:0000313" key="13">
    <source>
        <dbReference type="Proteomes" id="UP000577419"/>
    </source>
</evidence>
<dbReference type="GO" id="GO:0019287">
    <property type="term" value="P:isopentenyl diphosphate biosynthetic process, mevalonate pathway"/>
    <property type="evidence" value="ECO:0007669"/>
    <property type="project" value="UniProtKB-UniPathway"/>
</dbReference>
<keyword evidence="5 12" id="KW-0418">Kinase</keyword>
<keyword evidence="8" id="KW-0443">Lipid metabolism</keyword>
<dbReference type="Pfam" id="PF08544">
    <property type="entry name" value="GHMP_kinases_C"/>
    <property type="match status" value="1"/>
</dbReference>
<dbReference type="GO" id="GO:0005524">
    <property type="term" value="F:ATP binding"/>
    <property type="evidence" value="ECO:0007669"/>
    <property type="project" value="UniProtKB-KW"/>
</dbReference>
<dbReference type="Pfam" id="PF00288">
    <property type="entry name" value="GHMP_kinases_N"/>
    <property type="match status" value="1"/>
</dbReference>
<evidence type="ECO:0000256" key="9">
    <source>
        <dbReference type="ARBA" id="ARBA00029438"/>
    </source>
</evidence>
<feature type="domain" description="GHMP kinase N-terminal" evidence="10">
    <location>
        <begin position="69"/>
        <end position="150"/>
    </location>
</feature>
<dbReference type="GO" id="GO:0005829">
    <property type="term" value="C:cytosol"/>
    <property type="evidence" value="ECO:0007669"/>
    <property type="project" value="TreeGrafter"/>
</dbReference>
<keyword evidence="1" id="KW-0963">Cytoplasm</keyword>
<keyword evidence="4" id="KW-0547">Nucleotide-binding</keyword>
<dbReference type="Proteomes" id="UP000577419">
    <property type="component" value="Unassembled WGS sequence"/>
</dbReference>
<dbReference type="UniPathway" id="UPA00057">
    <property type="reaction ID" value="UER00098"/>
</dbReference>
<dbReference type="Gene3D" id="3.30.70.890">
    <property type="entry name" value="GHMP kinase, C-terminal domain"/>
    <property type="match status" value="1"/>
</dbReference>
<evidence type="ECO:0000256" key="7">
    <source>
        <dbReference type="ARBA" id="ARBA00022842"/>
    </source>
</evidence>
<evidence type="ECO:0000256" key="3">
    <source>
        <dbReference type="ARBA" id="ARBA00022679"/>
    </source>
</evidence>
<accession>A0A7J4IQZ9</accession>
<dbReference type="GO" id="GO:0004496">
    <property type="term" value="F:mevalonate kinase activity"/>
    <property type="evidence" value="ECO:0007669"/>
    <property type="project" value="UniProtKB-EC"/>
</dbReference>
<dbReference type="Gene3D" id="3.30.230.10">
    <property type="match status" value="1"/>
</dbReference>
<proteinExistence type="predicted"/>
<evidence type="ECO:0000256" key="2">
    <source>
        <dbReference type="ARBA" id="ARBA00022516"/>
    </source>
</evidence>
<evidence type="ECO:0000256" key="6">
    <source>
        <dbReference type="ARBA" id="ARBA00022840"/>
    </source>
</evidence>
<dbReference type="NCBIfam" id="TIGR00549">
    <property type="entry name" value="mevalon_kin"/>
    <property type="match status" value="1"/>
</dbReference>
<feature type="domain" description="GHMP kinase C-terminal" evidence="11">
    <location>
        <begin position="220"/>
        <end position="300"/>
    </location>
</feature>
<dbReference type="InterPro" id="IPR006204">
    <property type="entry name" value="GHMP_kinase_N_dom"/>
</dbReference>
<dbReference type="InterPro" id="IPR013750">
    <property type="entry name" value="GHMP_kinase_C_dom"/>
</dbReference>
<evidence type="ECO:0000259" key="10">
    <source>
        <dbReference type="Pfam" id="PF00288"/>
    </source>
</evidence>
<evidence type="ECO:0000256" key="5">
    <source>
        <dbReference type="ARBA" id="ARBA00022777"/>
    </source>
</evidence>
<gene>
    <name evidence="12" type="primary">mvk</name>
    <name evidence="12" type="ORF">HA237_00975</name>
</gene>
<keyword evidence="2" id="KW-0444">Lipid biosynthesis</keyword>
<dbReference type="InterPro" id="IPR006205">
    <property type="entry name" value="Mev_gal_kin"/>
</dbReference>
<evidence type="ECO:0000313" key="12">
    <source>
        <dbReference type="EMBL" id="HIH07921.1"/>
    </source>
</evidence>
<dbReference type="PANTHER" id="PTHR43290">
    <property type="entry name" value="MEVALONATE KINASE"/>
    <property type="match status" value="1"/>
</dbReference>
<comment type="caution">
    <text evidence="12">The sequence shown here is derived from an EMBL/GenBank/DDBJ whole genome shotgun (WGS) entry which is preliminary data.</text>
</comment>
<protein>
    <submittedName>
        <fullName evidence="12">Mevalonate kinase</fullName>
        <ecNumber evidence="12">2.7.1.36</ecNumber>
    </submittedName>
</protein>
<keyword evidence="6" id="KW-0067">ATP-binding</keyword>
<dbReference type="PANTHER" id="PTHR43290:SF2">
    <property type="entry name" value="MEVALONATE KINASE"/>
    <property type="match status" value="1"/>
</dbReference>
<dbReference type="InterPro" id="IPR020568">
    <property type="entry name" value="Ribosomal_Su5_D2-typ_SF"/>
</dbReference>
<keyword evidence="7" id="KW-0460">Magnesium</keyword>
<dbReference type="EC" id="2.7.1.36" evidence="12"/>
<evidence type="ECO:0000256" key="4">
    <source>
        <dbReference type="ARBA" id="ARBA00022741"/>
    </source>
</evidence>
<dbReference type="SUPFAM" id="SSF54211">
    <property type="entry name" value="Ribosomal protein S5 domain 2-like"/>
    <property type="match status" value="1"/>
</dbReference>
<organism evidence="12 13">
    <name type="scientific">Candidatus Iainarchaeum sp</name>
    <dbReference type="NCBI Taxonomy" id="3101447"/>
    <lineage>
        <taxon>Archaea</taxon>
        <taxon>Candidatus Iainarchaeota</taxon>
        <taxon>Candidatus Iainarchaeia</taxon>
        <taxon>Candidatus Iainarchaeales</taxon>
        <taxon>Candidatus Iainarchaeaceae</taxon>
        <taxon>Candidatus Iainarchaeum</taxon>
    </lineage>
</organism>
<reference evidence="13" key="1">
    <citation type="journal article" date="2020" name="bioRxiv">
        <title>A rank-normalized archaeal taxonomy based on genome phylogeny resolves widespread incomplete and uneven classifications.</title>
        <authorList>
            <person name="Rinke C."/>
            <person name="Chuvochina M."/>
            <person name="Mussig A.J."/>
            <person name="Chaumeil P.-A."/>
            <person name="Waite D.W."/>
            <person name="Whitman W.B."/>
            <person name="Parks D.H."/>
            <person name="Hugenholtz P."/>
        </authorList>
    </citation>
    <scope>NUCLEOTIDE SEQUENCE [LARGE SCALE GENOMIC DNA]</scope>
</reference>
<name>A0A7J4IQZ9_9ARCH</name>
<dbReference type="PRINTS" id="PR00959">
    <property type="entry name" value="MEVGALKINASE"/>
</dbReference>
<dbReference type="EMBL" id="DUFG01000006">
    <property type="protein sequence ID" value="HIH07921.1"/>
    <property type="molecule type" value="Genomic_DNA"/>
</dbReference>
<keyword evidence="3 12" id="KW-0808">Transferase</keyword>
<evidence type="ECO:0000259" key="11">
    <source>
        <dbReference type="Pfam" id="PF08544"/>
    </source>
</evidence>
<sequence length="310" mass="33224">MGKGSGYGKTILFGEHFVVYGLPAIASALGSTTTAEVKRADINGYELIDNRPETAGYKEQKKEEYEKLIENVIKFMEVKEGIRITLGGNLVAASGVGASAACAAALARAINNEFRLDWNDDKINEAAFEGEKGPHGTPSGIDNTAAVFGGLLLFKKNLGGNQNTIKKMKLRKPVEIVLGNSGKTSSTKEVVGDVRRLEEEQPKKINAVFEEYGALVEEAKKALKDYDLKKVGTLMNKNHELLQKITVSSSELDEMVETARNAGALGAKLTGTGRGGLMIALTPGKNLQEKVAEAIEAQGYTVFRSKIGGS</sequence>
<dbReference type="InterPro" id="IPR014721">
    <property type="entry name" value="Ribsml_uS5_D2-typ_fold_subgr"/>
</dbReference>
<evidence type="ECO:0000256" key="1">
    <source>
        <dbReference type="ARBA" id="ARBA00022490"/>
    </source>
</evidence>
<evidence type="ECO:0000256" key="8">
    <source>
        <dbReference type="ARBA" id="ARBA00023098"/>
    </source>
</evidence>
<dbReference type="AlphaFoldDB" id="A0A7J4IQZ9"/>